<evidence type="ECO:0000313" key="2">
    <source>
        <dbReference type="EMBL" id="KAF9871706.1"/>
    </source>
</evidence>
<sequence>MKTSTRRNGPQAISSAPAPPTASDILIEMFRLETERMMQEIMGVSFYQNMGYRPLTRPRAVGPQGRRNRSIF</sequence>
<proteinExistence type="predicted"/>
<feature type="compositionally biased region" description="Polar residues" evidence="1">
    <location>
        <begin position="1"/>
        <end position="13"/>
    </location>
</feature>
<dbReference type="EMBL" id="JAATWM020000043">
    <property type="protein sequence ID" value="KAF9871706.1"/>
    <property type="molecule type" value="Genomic_DNA"/>
</dbReference>
<dbReference type="AlphaFoldDB" id="A0A9P6HYY8"/>
<accession>A0A9P6HYY8</accession>
<reference evidence="2" key="2">
    <citation type="submission" date="2020-11" db="EMBL/GenBank/DDBJ databases">
        <title>Whole genome sequencing of Colletotrichum sp.</title>
        <authorList>
            <person name="Li H."/>
        </authorList>
    </citation>
    <scope>NUCLEOTIDE SEQUENCE</scope>
    <source>
        <strain evidence="2">CkLH20</strain>
    </source>
</reference>
<evidence type="ECO:0000256" key="1">
    <source>
        <dbReference type="SAM" id="MobiDB-lite"/>
    </source>
</evidence>
<keyword evidence="3" id="KW-1185">Reference proteome</keyword>
<comment type="caution">
    <text evidence="2">The sequence shown here is derived from an EMBL/GenBank/DDBJ whole genome shotgun (WGS) entry which is preliminary data.</text>
</comment>
<evidence type="ECO:0000313" key="3">
    <source>
        <dbReference type="Proteomes" id="UP000781932"/>
    </source>
</evidence>
<gene>
    <name evidence="2" type="ORF">CkaCkLH20_10904</name>
</gene>
<organism evidence="2 3">
    <name type="scientific">Colletotrichum karsti</name>
    <dbReference type="NCBI Taxonomy" id="1095194"/>
    <lineage>
        <taxon>Eukaryota</taxon>
        <taxon>Fungi</taxon>
        <taxon>Dikarya</taxon>
        <taxon>Ascomycota</taxon>
        <taxon>Pezizomycotina</taxon>
        <taxon>Sordariomycetes</taxon>
        <taxon>Hypocreomycetidae</taxon>
        <taxon>Glomerellales</taxon>
        <taxon>Glomerellaceae</taxon>
        <taxon>Colletotrichum</taxon>
        <taxon>Colletotrichum boninense species complex</taxon>
    </lineage>
</organism>
<name>A0A9P6HYY8_9PEZI</name>
<dbReference type="RefSeq" id="XP_038741167.1">
    <property type="nucleotide sequence ID" value="XM_038893618.1"/>
</dbReference>
<dbReference type="Proteomes" id="UP000781932">
    <property type="component" value="Unassembled WGS sequence"/>
</dbReference>
<feature type="region of interest" description="Disordered" evidence="1">
    <location>
        <begin position="1"/>
        <end position="20"/>
    </location>
</feature>
<protein>
    <submittedName>
        <fullName evidence="2">Uncharacterized protein</fullName>
    </submittedName>
</protein>
<dbReference type="GeneID" id="62166692"/>
<reference evidence="2" key="1">
    <citation type="submission" date="2020-03" db="EMBL/GenBank/DDBJ databases">
        <authorList>
            <person name="He L."/>
        </authorList>
    </citation>
    <scope>NUCLEOTIDE SEQUENCE</scope>
    <source>
        <strain evidence="2">CkLH20</strain>
    </source>
</reference>